<comment type="caution">
    <text evidence="1">The sequence shown here is derived from an EMBL/GenBank/DDBJ whole genome shotgun (WGS) entry which is preliminary data.</text>
</comment>
<protein>
    <submittedName>
        <fullName evidence="1">Uncharacterized protein</fullName>
    </submittedName>
</protein>
<gene>
    <name evidence="1" type="ORF">ACFQE1_03265</name>
</gene>
<evidence type="ECO:0000313" key="1">
    <source>
        <dbReference type="EMBL" id="MFC6723425.1"/>
    </source>
</evidence>
<accession>A0ABD5RVY8</accession>
<evidence type="ECO:0000313" key="2">
    <source>
        <dbReference type="Proteomes" id="UP001596328"/>
    </source>
</evidence>
<dbReference type="AlphaFoldDB" id="A0ABD5RVY8"/>
<keyword evidence="2" id="KW-1185">Reference proteome</keyword>
<sequence length="84" mass="9709">MIRNVRGSTAYETEQIRQKIQQLRIIMAELDEFIEEHDGEEAFRSALLGTTSETVLLLQETEEFIKLIQDPQPVDDESETREVG</sequence>
<reference evidence="1 2" key="1">
    <citation type="journal article" date="2019" name="Int. J. Syst. Evol. Microbiol.">
        <title>The Global Catalogue of Microorganisms (GCM) 10K type strain sequencing project: providing services to taxonomists for standard genome sequencing and annotation.</title>
        <authorList>
            <consortium name="The Broad Institute Genomics Platform"/>
            <consortium name="The Broad Institute Genome Sequencing Center for Infectious Disease"/>
            <person name="Wu L."/>
            <person name="Ma J."/>
        </authorList>
    </citation>
    <scope>NUCLEOTIDE SEQUENCE [LARGE SCALE GENOMIC DNA]</scope>
    <source>
        <strain evidence="1 2">NBRC 111368</strain>
    </source>
</reference>
<name>A0ABD5RVY8_9EURY</name>
<proteinExistence type="predicted"/>
<organism evidence="1 2">
    <name type="scientific">Halobium palmae</name>
    <dbReference type="NCBI Taxonomy" id="1776492"/>
    <lineage>
        <taxon>Archaea</taxon>
        <taxon>Methanobacteriati</taxon>
        <taxon>Methanobacteriota</taxon>
        <taxon>Stenosarchaea group</taxon>
        <taxon>Halobacteria</taxon>
        <taxon>Halobacteriales</taxon>
        <taxon>Haloferacaceae</taxon>
        <taxon>Halobium</taxon>
    </lineage>
</organism>
<dbReference type="Proteomes" id="UP001596328">
    <property type="component" value="Unassembled WGS sequence"/>
</dbReference>
<dbReference type="EMBL" id="JBHSWU010000016">
    <property type="protein sequence ID" value="MFC6723425.1"/>
    <property type="molecule type" value="Genomic_DNA"/>
</dbReference>